<sequence>MAISLLHGGSPQRNGVSLGGSCRQKKTAFHYQFLSSTKENGEISLVVALGEEGKR</sequence>
<proteinExistence type="predicted"/>
<evidence type="ECO:0000256" key="1">
    <source>
        <dbReference type="SAM" id="MobiDB-lite"/>
    </source>
</evidence>
<accession>A0A8D9G0K2</accession>
<feature type="region of interest" description="Disordered" evidence="1">
    <location>
        <begin position="1"/>
        <end position="20"/>
    </location>
</feature>
<evidence type="ECO:0000313" key="3">
    <source>
        <dbReference type="Proteomes" id="UP000694005"/>
    </source>
</evidence>
<dbReference type="AlphaFoldDB" id="A0A8D9G0K2"/>
<dbReference type="Gramene" id="A09p50950.2_BraZ1">
    <property type="protein sequence ID" value="A09p50950.2_BraZ1.CDS.1"/>
    <property type="gene ID" value="A09g50950.2_BraZ1"/>
</dbReference>
<reference evidence="2 3" key="1">
    <citation type="submission" date="2021-07" db="EMBL/GenBank/DDBJ databases">
        <authorList>
            <consortium name="Genoscope - CEA"/>
            <person name="William W."/>
        </authorList>
    </citation>
    <scope>NUCLEOTIDE SEQUENCE [LARGE SCALE GENOMIC DNA]</scope>
</reference>
<dbReference type="Proteomes" id="UP000694005">
    <property type="component" value="Chromosome A09"/>
</dbReference>
<protein>
    <submittedName>
        <fullName evidence="2">Uncharacterized protein</fullName>
    </submittedName>
</protein>
<organism evidence="2 3">
    <name type="scientific">Brassica campestris</name>
    <name type="common">Field mustard</name>
    <dbReference type="NCBI Taxonomy" id="3711"/>
    <lineage>
        <taxon>Eukaryota</taxon>
        <taxon>Viridiplantae</taxon>
        <taxon>Streptophyta</taxon>
        <taxon>Embryophyta</taxon>
        <taxon>Tracheophyta</taxon>
        <taxon>Spermatophyta</taxon>
        <taxon>Magnoliopsida</taxon>
        <taxon>eudicotyledons</taxon>
        <taxon>Gunneridae</taxon>
        <taxon>Pentapetalae</taxon>
        <taxon>rosids</taxon>
        <taxon>malvids</taxon>
        <taxon>Brassicales</taxon>
        <taxon>Brassicaceae</taxon>
        <taxon>Brassiceae</taxon>
        <taxon>Brassica</taxon>
    </lineage>
</organism>
<dbReference type="EMBL" id="LS974625">
    <property type="protein sequence ID" value="CAG7864628.1"/>
    <property type="molecule type" value="Genomic_DNA"/>
</dbReference>
<name>A0A8D9G0K2_BRACM</name>
<evidence type="ECO:0000313" key="2">
    <source>
        <dbReference type="EMBL" id="CAG7864628.1"/>
    </source>
</evidence>
<gene>
    <name evidence="2" type="ORF">BRAPAZ1V2_A09P50950.2</name>
</gene>